<keyword evidence="10" id="KW-1185">Reference proteome</keyword>
<feature type="transmembrane region" description="Helical" evidence="8">
    <location>
        <begin position="193"/>
        <end position="211"/>
    </location>
</feature>
<evidence type="ECO:0000256" key="6">
    <source>
        <dbReference type="ARBA" id="ARBA00022989"/>
    </source>
</evidence>
<dbReference type="PANTHER" id="PTHR36838">
    <property type="entry name" value="AUXIN EFFLUX CARRIER FAMILY PROTEIN"/>
    <property type="match status" value="1"/>
</dbReference>
<accession>A0ABU5KJG3</accession>
<evidence type="ECO:0000256" key="1">
    <source>
        <dbReference type="ARBA" id="ARBA00004651"/>
    </source>
</evidence>
<feature type="transmembrane region" description="Helical" evidence="8">
    <location>
        <begin position="162"/>
        <end position="181"/>
    </location>
</feature>
<feature type="transmembrane region" description="Helical" evidence="8">
    <location>
        <begin position="6"/>
        <end position="22"/>
    </location>
</feature>
<name>A0ABU5KJG3_9BACL</name>
<evidence type="ECO:0000256" key="7">
    <source>
        <dbReference type="ARBA" id="ARBA00023136"/>
    </source>
</evidence>
<keyword evidence="4" id="KW-1003">Cell membrane</keyword>
<organism evidence="9 10">
    <name type="scientific">Jeotgalibacillus haloalkalitolerans</name>
    <dbReference type="NCBI Taxonomy" id="3104292"/>
    <lineage>
        <taxon>Bacteria</taxon>
        <taxon>Bacillati</taxon>
        <taxon>Bacillota</taxon>
        <taxon>Bacilli</taxon>
        <taxon>Bacillales</taxon>
        <taxon>Caryophanaceae</taxon>
        <taxon>Jeotgalibacillus</taxon>
    </lineage>
</organism>
<feature type="transmembrane region" description="Helical" evidence="8">
    <location>
        <begin position="34"/>
        <end position="51"/>
    </location>
</feature>
<feature type="transmembrane region" description="Helical" evidence="8">
    <location>
        <begin position="57"/>
        <end position="79"/>
    </location>
</feature>
<reference evidence="9 10" key="1">
    <citation type="submission" date="2023-12" db="EMBL/GenBank/DDBJ databases">
        <title>Jeotgalibacillus haloalkaliphilus sp. nov., a novel salt-tolerant bacteria, isolated from the estuary of the Fenhe River into the Yellow River.</title>
        <authorList>
            <person name="Li Y."/>
        </authorList>
    </citation>
    <scope>NUCLEOTIDE SEQUENCE [LARGE SCALE GENOMIC DNA]</scope>
    <source>
        <strain evidence="9 10">HH7-29</strain>
    </source>
</reference>
<keyword evidence="5 8" id="KW-0812">Transmembrane</keyword>
<comment type="similarity">
    <text evidence="2">Belongs to the auxin efflux carrier (TC 2.A.69) family.</text>
</comment>
<keyword evidence="6 8" id="KW-1133">Transmembrane helix</keyword>
<comment type="caution">
    <text evidence="9">The sequence shown here is derived from an EMBL/GenBank/DDBJ whole genome shotgun (WGS) entry which is preliminary data.</text>
</comment>
<dbReference type="InterPro" id="IPR038770">
    <property type="entry name" value="Na+/solute_symporter_sf"/>
</dbReference>
<protein>
    <submittedName>
        <fullName evidence="9">AEC family transporter</fullName>
    </submittedName>
</protein>
<keyword evidence="7 8" id="KW-0472">Membrane</keyword>
<dbReference type="Pfam" id="PF03547">
    <property type="entry name" value="Mem_trans"/>
    <property type="match status" value="1"/>
</dbReference>
<dbReference type="PANTHER" id="PTHR36838:SF1">
    <property type="entry name" value="SLR1864 PROTEIN"/>
    <property type="match status" value="1"/>
</dbReference>
<evidence type="ECO:0000256" key="5">
    <source>
        <dbReference type="ARBA" id="ARBA00022692"/>
    </source>
</evidence>
<gene>
    <name evidence="9" type="ORF">UFB30_04135</name>
</gene>
<evidence type="ECO:0000313" key="10">
    <source>
        <dbReference type="Proteomes" id="UP001292084"/>
    </source>
</evidence>
<keyword evidence="3" id="KW-0813">Transport</keyword>
<evidence type="ECO:0000313" key="9">
    <source>
        <dbReference type="EMBL" id="MDZ5711397.1"/>
    </source>
</evidence>
<feature type="transmembrane region" description="Helical" evidence="8">
    <location>
        <begin position="223"/>
        <end position="242"/>
    </location>
</feature>
<dbReference type="InterPro" id="IPR004776">
    <property type="entry name" value="Mem_transp_PIN-like"/>
</dbReference>
<dbReference type="Proteomes" id="UP001292084">
    <property type="component" value="Unassembled WGS sequence"/>
</dbReference>
<proteinExistence type="inferred from homology"/>
<feature type="transmembrane region" description="Helical" evidence="8">
    <location>
        <begin position="248"/>
        <end position="268"/>
    </location>
</feature>
<sequence length="300" mass="32317">MNVLSVIAPIFIIFAVGFFGQKHLQLNTKTASTLALYLMSPFLAFRTFYTQPIQEEFLYLCLYAAGLCFILIGSVYLYGRVRRLQQKEISALVLSSAFMNNGNYGTPVILFAFGSAGFDVAIMLMVIQQLLMSTVGIYTAARGSESGGSVKPALKAVVRMPIAYGAFAGLALQLSDVQLAIPLFNAIDLIADAAIPTIMLILGMQLASIPWKFSDPQNLSVALITRLVLSPIVALGLTLLLPVDELTAAIMIIMAATPAAANTTMFAIQYGAKPEFVSRVTLFSTVLSVVTVPIVLWLTT</sequence>
<dbReference type="EMBL" id="JAXQNN010000001">
    <property type="protein sequence ID" value="MDZ5711397.1"/>
    <property type="molecule type" value="Genomic_DNA"/>
</dbReference>
<evidence type="ECO:0000256" key="4">
    <source>
        <dbReference type="ARBA" id="ARBA00022475"/>
    </source>
</evidence>
<feature type="transmembrane region" description="Helical" evidence="8">
    <location>
        <begin position="280"/>
        <end position="299"/>
    </location>
</feature>
<evidence type="ECO:0000256" key="2">
    <source>
        <dbReference type="ARBA" id="ARBA00010145"/>
    </source>
</evidence>
<evidence type="ECO:0000256" key="3">
    <source>
        <dbReference type="ARBA" id="ARBA00022448"/>
    </source>
</evidence>
<dbReference type="Gene3D" id="1.20.1530.20">
    <property type="match status" value="1"/>
</dbReference>
<dbReference type="RefSeq" id="WP_322420403.1">
    <property type="nucleotide sequence ID" value="NZ_JAXQNN010000001.1"/>
</dbReference>
<comment type="subcellular location">
    <subcellularLocation>
        <location evidence="1">Cell membrane</location>
        <topology evidence="1">Multi-pass membrane protein</topology>
    </subcellularLocation>
</comment>
<evidence type="ECO:0000256" key="8">
    <source>
        <dbReference type="SAM" id="Phobius"/>
    </source>
</evidence>